<dbReference type="AlphaFoldDB" id="A0A084AK90"/>
<name>A0A084AK90_STACB</name>
<keyword evidence="3" id="KW-1185">Reference proteome</keyword>
<dbReference type="EMBL" id="KL648688">
    <property type="protein sequence ID" value="KEY65719.1"/>
    <property type="molecule type" value="Genomic_DNA"/>
</dbReference>
<sequence length="304" mass="32830">MGRVGPYKIACEPSLAQVFSGWDPRPDTPTVWPHSLSSFLPHAGRTECSGFAQDQCPFKDAPATDTKLAGPPLAKLCQFHTRFRIDLPRRPFRAGSAANAQWGPGGSDLDAIENQDGTPNDDKAQPTVCCSRLAAPSRPLGGTLRAVLTSLLQVPGRLLHPWKAFVGDGLGTSHSPAVAQISPPPSCSRYEPRVPMIEPLGAVAAHAQERALSEHQHLHPHLPVRRSPALCLFLNLAWRLHPDTRRLFLSALTASELLASGNYKLNGAWALSWKPAIPAPGYGPTDLLDARPTWPGESRLVCLS</sequence>
<protein>
    <submittedName>
        <fullName evidence="2">Uncharacterized protein</fullName>
    </submittedName>
</protein>
<reference evidence="2 3" key="1">
    <citation type="journal article" date="2014" name="BMC Genomics">
        <title>Comparative genome sequencing reveals chemotype-specific gene clusters in the toxigenic black mold Stachybotrys.</title>
        <authorList>
            <person name="Semeiks J."/>
            <person name="Borek D."/>
            <person name="Otwinowski Z."/>
            <person name="Grishin N.V."/>
        </authorList>
    </citation>
    <scope>NUCLEOTIDE SEQUENCE [LARGE SCALE GENOMIC DNA]</scope>
    <source>
        <strain evidence="3">CBS 109288 / IBT 7711</strain>
    </source>
</reference>
<organism evidence="2 3">
    <name type="scientific">Stachybotrys chartarum (strain CBS 109288 / IBT 7711)</name>
    <name type="common">Toxic black mold</name>
    <name type="synonym">Stilbospora chartarum</name>
    <dbReference type="NCBI Taxonomy" id="1280523"/>
    <lineage>
        <taxon>Eukaryota</taxon>
        <taxon>Fungi</taxon>
        <taxon>Dikarya</taxon>
        <taxon>Ascomycota</taxon>
        <taxon>Pezizomycotina</taxon>
        <taxon>Sordariomycetes</taxon>
        <taxon>Hypocreomycetidae</taxon>
        <taxon>Hypocreales</taxon>
        <taxon>Stachybotryaceae</taxon>
        <taxon>Stachybotrys</taxon>
    </lineage>
</organism>
<evidence type="ECO:0000256" key="1">
    <source>
        <dbReference type="SAM" id="MobiDB-lite"/>
    </source>
</evidence>
<accession>A0A084AK90</accession>
<gene>
    <name evidence="2" type="ORF">S7711_10965</name>
</gene>
<feature type="region of interest" description="Disordered" evidence="1">
    <location>
        <begin position="96"/>
        <end position="125"/>
    </location>
</feature>
<evidence type="ECO:0000313" key="2">
    <source>
        <dbReference type="EMBL" id="KEY65719.1"/>
    </source>
</evidence>
<evidence type="ECO:0000313" key="3">
    <source>
        <dbReference type="Proteomes" id="UP000028045"/>
    </source>
</evidence>
<dbReference type="HOGENOM" id="CLU_915785_0_0_1"/>
<dbReference type="Proteomes" id="UP000028045">
    <property type="component" value="Unassembled WGS sequence"/>
</dbReference>
<proteinExistence type="predicted"/>